<name>A0A1I3KEH3_9ACTN</name>
<dbReference type="PANTHER" id="PTHR43130">
    <property type="entry name" value="ARAC-FAMILY TRANSCRIPTIONAL REGULATOR"/>
    <property type="match status" value="1"/>
</dbReference>
<evidence type="ECO:0000313" key="5">
    <source>
        <dbReference type="Proteomes" id="UP000198649"/>
    </source>
</evidence>
<feature type="region of interest" description="Disordered" evidence="1">
    <location>
        <begin position="367"/>
        <end position="386"/>
    </location>
</feature>
<keyword evidence="2" id="KW-0812">Transmembrane</keyword>
<dbReference type="EMBL" id="FOQG01000012">
    <property type="protein sequence ID" value="SFI70605.1"/>
    <property type="molecule type" value="Genomic_DNA"/>
</dbReference>
<protein>
    <submittedName>
        <fullName evidence="4">DJ-1/PfpI family protein</fullName>
    </submittedName>
</protein>
<evidence type="ECO:0000313" key="4">
    <source>
        <dbReference type="EMBL" id="SFI70605.1"/>
    </source>
</evidence>
<dbReference type="PANTHER" id="PTHR43130:SF3">
    <property type="entry name" value="HTH-TYPE TRANSCRIPTIONAL REGULATOR RV1931C"/>
    <property type="match status" value="1"/>
</dbReference>
<dbReference type="InterPro" id="IPR029062">
    <property type="entry name" value="Class_I_gatase-like"/>
</dbReference>
<dbReference type="STRING" id="1005945.SAMN05216561_1129"/>
<dbReference type="Gene3D" id="3.40.50.880">
    <property type="match status" value="2"/>
</dbReference>
<keyword evidence="2" id="KW-1133">Transmembrane helix</keyword>
<organism evidence="4 5">
    <name type="scientific">Nocardioides psychrotolerans</name>
    <dbReference type="NCBI Taxonomy" id="1005945"/>
    <lineage>
        <taxon>Bacteria</taxon>
        <taxon>Bacillati</taxon>
        <taxon>Actinomycetota</taxon>
        <taxon>Actinomycetes</taxon>
        <taxon>Propionibacteriales</taxon>
        <taxon>Nocardioidaceae</taxon>
        <taxon>Nocardioides</taxon>
    </lineage>
</organism>
<reference evidence="4 5" key="1">
    <citation type="submission" date="2016-10" db="EMBL/GenBank/DDBJ databases">
        <authorList>
            <person name="de Groot N.N."/>
        </authorList>
    </citation>
    <scope>NUCLEOTIDE SEQUENCE [LARGE SCALE GENOMIC DNA]</scope>
    <source>
        <strain evidence="4 5">CGMCC 1.11156</strain>
    </source>
</reference>
<evidence type="ECO:0000256" key="2">
    <source>
        <dbReference type="SAM" id="Phobius"/>
    </source>
</evidence>
<proteinExistence type="predicted"/>
<keyword evidence="5" id="KW-1185">Reference proteome</keyword>
<feature type="compositionally biased region" description="Polar residues" evidence="1">
    <location>
        <begin position="24"/>
        <end position="41"/>
    </location>
</feature>
<dbReference type="AlphaFoldDB" id="A0A1I3KEH3"/>
<gene>
    <name evidence="4" type="ORF">SAMN05216561_1129</name>
</gene>
<dbReference type="Proteomes" id="UP000198649">
    <property type="component" value="Unassembled WGS sequence"/>
</dbReference>
<feature type="domain" description="DJ-1/PfpI" evidence="3">
    <location>
        <begin position="63"/>
        <end position="228"/>
    </location>
</feature>
<feature type="transmembrane region" description="Helical" evidence="2">
    <location>
        <begin position="427"/>
        <end position="448"/>
    </location>
</feature>
<dbReference type="InterPro" id="IPR052158">
    <property type="entry name" value="INH-QAR"/>
</dbReference>
<dbReference type="InterPro" id="IPR002818">
    <property type="entry name" value="DJ-1/PfpI"/>
</dbReference>
<dbReference type="Pfam" id="PF01965">
    <property type="entry name" value="DJ-1_PfpI"/>
    <property type="match status" value="1"/>
</dbReference>
<evidence type="ECO:0000259" key="3">
    <source>
        <dbReference type="Pfam" id="PF01965"/>
    </source>
</evidence>
<accession>A0A1I3KEH3</accession>
<sequence length="477" mass="49257">MLALGLATVAGVVFAGATETGRSINQPVPSSAADTVPTSLQHAEPTSAAESTAVRHGRPLVVAFVVGTSGTIASDLLAPYDIFASSPAFTTYVVSDVASAAPLEGGPAVVPTYTFADVDADPALTPDLVVVPALTHPTGATEAPLRDWVTRQHDDGARVLGVCTGSLVLAATGMLDGLDATSHWSRISALESDHPNVHWMRGQRYVEDGSVTTTAAVTSGVPAALHLVAELAGPDEAQRVANLHPELRWTPTQTTTIPKDHFAVHDWPVGLNYVMPWFRPTVGIALEEGVGELDATAAFEVYSQSAAARTVALATSDTVRTRHGLVLLTTSFTHATGLSRVVVPGADTADAVDPGLRAWADAQRLSLEPLTGPPGPDGSAGEGGFSSALQNLAAHTDAATTSATAKMIGYPTSSLDLGNQPRSLRPILLGIVSLALAVLVGLAPTFLARRWRRRGLLPANASAAASLTDTETVNAAV</sequence>
<feature type="region of interest" description="Disordered" evidence="1">
    <location>
        <begin position="24"/>
        <end position="52"/>
    </location>
</feature>
<evidence type="ECO:0000256" key="1">
    <source>
        <dbReference type="SAM" id="MobiDB-lite"/>
    </source>
</evidence>
<dbReference type="SUPFAM" id="SSF52317">
    <property type="entry name" value="Class I glutamine amidotransferase-like"/>
    <property type="match status" value="1"/>
</dbReference>
<keyword evidence="2" id="KW-0472">Membrane</keyword>